<feature type="region of interest" description="Disordered" evidence="7">
    <location>
        <begin position="1"/>
        <end position="28"/>
    </location>
</feature>
<evidence type="ECO:0000256" key="1">
    <source>
        <dbReference type="ARBA" id="ARBA00022562"/>
    </source>
</evidence>
<evidence type="ECO:0000313" key="9">
    <source>
        <dbReference type="Proteomes" id="UP000290797"/>
    </source>
</evidence>
<evidence type="ECO:0000256" key="3">
    <source>
        <dbReference type="ARBA" id="ARBA00022705"/>
    </source>
</evidence>
<dbReference type="GO" id="GO:0008270">
    <property type="term" value="F:zinc ion binding"/>
    <property type="evidence" value="ECO:0007669"/>
    <property type="project" value="UniProtKB-KW"/>
</dbReference>
<evidence type="ECO:0000313" key="8">
    <source>
        <dbReference type="EMBL" id="ATA58285.1"/>
    </source>
</evidence>
<name>A0A2D1AFD0_9GAMA</name>
<keyword evidence="8" id="KW-0378">Hydrolase</keyword>
<keyword evidence="4" id="KW-0479">Metal-binding</keyword>
<evidence type="ECO:0000256" key="7">
    <source>
        <dbReference type="SAM" id="MobiDB-lite"/>
    </source>
</evidence>
<keyword evidence="1" id="KW-1048">Host nucleus</keyword>
<reference evidence="8" key="1">
    <citation type="journal article" date="2018" name="Virology">
        <title>Isolation, characterization and prevalence of a novel Gammaherpesvirus in Eptesicus fuscus, the North American big brown bat.</title>
        <authorList>
            <person name="Subudhi S."/>
            <person name="Rapin N."/>
            <person name="Dorville N."/>
            <person name="Hill J.E."/>
            <person name="Town J."/>
            <person name="Willis C.K."/>
            <person name="Bollinger T.K."/>
            <person name="Misra V."/>
        </authorList>
    </citation>
    <scope>NUCLEOTIDE SEQUENCE</scope>
</reference>
<dbReference type="GO" id="GO:0004386">
    <property type="term" value="F:helicase activity"/>
    <property type="evidence" value="ECO:0007669"/>
    <property type="project" value="UniProtKB-KW"/>
</dbReference>
<evidence type="ECO:0000256" key="4">
    <source>
        <dbReference type="ARBA" id="ARBA00022723"/>
    </source>
</evidence>
<dbReference type="Proteomes" id="UP000290797">
    <property type="component" value="Segment"/>
</dbReference>
<dbReference type="EMBL" id="MF385016">
    <property type="protein sequence ID" value="ATA58285.1"/>
    <property type="molecule type" value="Genomic_DNA"/>
</dbReference>
<keyword evidence="2" id="KW-0808">Transferase</keyword>
<keyword evidence="9" id="KW-1185">Reference proteome</keyword>
<keyword evidence="8" id="KW-0067">ATP-binding</keyword>
<dbReference type="HAMAP" id="MF_04011">
    <property type="entry name" value="HSV_PRIM"/>
    <property type="match status" value="1"/>
</dbReference>
<keyword evidence="8" id="KW-0547">Nucleotide-binding</keyword>
<protein>
    <submittedName>
        <fullName evidence="8">Helicase-primase primase subunit</fullName>
    </submittedName>
</protein>
<dbReference type="GO" id="GO:0039686">
    <property type="term" value="P:bidirectional double-stranded viral DNA replication"/>
    <property type="evidence" value="ECO:0007669"/>
    <property type="project" value="InterPro"/>
</dbReference>
<evidence type="ECO:0000256" key="2">
    <source>
        <dbReference type="ARBA" id="ARBA00022679"/>
    </source>
</evidence>
<accession>A0A2D1AFD0</accession>
<keyword evidence="3" id="KW-0235">DNA replication</keyword>
<keyword evidence="6" id="KW-0862">Zinc</keyword>
<dbReference type="GO" id="GO:0006260">
    <property type="term" value="P:DNA replication"/>
    <property type="evidence" value="ECO:0007669"/>
    <property type="project" value="UniProtKB-KW"/>
</dbReference>
<proteinExistence type="inferred from homology"/>
<organism evidence="8">
    <name type="scientific">vespertilionid gammaherpesvirus 3</name>
    <dbReference type="NCBI Taxonomy" id="2846598"/>
    <lineage>
        <taxon>Viruses</taxon>
        <taxon>Duplodnaviria</taxon>
        <taxon>Heunggongvirae</taxon>
        <taxon>Peploviricota</taxon>
        <taxon>Herviviricetes</taxon>
        <taxon>Herpesvirales</taxon>
        <taxon>Orthoherpesviridae</taxon>
        <taxon>Gammaherpesvirinae</taxon>
        <taxon>Patagivirus</taxon>
        <taxon>Patagivirus vespertilionidgamma3</taxon>
    </lineage>
</organism>
<dbReference type="OrthoDB" id="917at10239"/>
<keyword evidence="5" id="KW-0863">Zinc-finger</keyword>
<sequence>MSTRKFAGGFGNQPSSARETPDSSRCGLDAGDASHRLRTVFATDGDSAEVVTDVLTDIRSGAKFYSVVHNCFNYDALPAGEVALTLCLPAKRPGASSKCLPVLEVQLSSAAALDFLMWGRPLGADEVRRALNIRAAKKCFRPLLEVLACGSRLNIDSHGDFRHQVYWLRAKFVTALRKLYKITPSPYWLIGTFGQTEALFVLVVAGYFFADHACTVETLTHLARLFLSASKGGGGRSLAAINTFSELGGLFGVSKWLARAPEFARYVRAKLARDDMESRAVDAAVNAFRGQLMLSDRDLIQYIYLSFFQCLNKNRFLDYSAHTAPGALEALVDTPPLLPAFIDEDFREKMCTYYNKQAYLRTHVRVRSARLSGVSGYAQGALGVQGDGGDMCATPPPCVWAGQARDVQALLEAVGARHQDLMLSCDLRGLLDLAAAFPRESGGTCGDGVSLSFAGGGEPAGPCPVYRCQHLGRNYFVLAAREAAVRRWPLSTVASLPVREPGCAALSDTEVTRSVVYRETCASGALLTEQLALSRHEYFNPRLPVHNLILDFDMPLAPETERTSFSLEELHALCVELRLEVLDILRLLGPVPQAHPVYFFKSACPPLPAEAYDALSDFMEFGSGMGAGTETTARIDPTAFCRCNVKLGLRMATPLPQGVVLLGSSAVSALVRVLNRTVKMNRRVVAMFPHAPQLEHGPLDTGIYGRGRCVRLPHTFKVGEAGALERQLRLFVCHPEADKAEYVRGAFSLHNLLHHAPRPSGDTGEDGDVTAVYSVCDLNEDFLSRKTRAQLPRSLRDVVARVESVFDTDVATWLAANVWPKMFCYISKYLPDDRVPQFQHVRFEDQGGNLVSVRPMRGAFRCLNFGHRQRTQGVRVFLVFHASDEEKVTVTLMSQCFASKCNHNRSTAHFSMGFPLSQQGK</sequence>
<dbReference type="Pfam" id="PF03121">
    <property type="entry name" value="Herpes_UL52"/>
    <property type="match status" value="1"/>
</dbReference>
<keyword evidence="8" id="KW-0347">Helicase</keyword>
<dbReference type="InterPro" id="IPR033685">
    <property type="entry name" value="HSV_PRIM"/>
</dbReference>
<evidence type="ECO:0000256" key="5">
    <source>
        <dbReference type="ARBA" id="ARBA00022771"/>
    </source>
</evidence>
<evidence type="ECO:0000256" key="6">
    <source>
        <dbReference type="ARBA" id="ARBA00022833"/>
    </source>
</evidence>
<dbReference type="GO" id="GO:0003899">
    <property type="term" value="F:DNA-directed RNA polymerase activity"/>
    <property type="evidence" value="ECO:0007669"/>
    <property type="project" value="InterPro"/>
</dbReference>